<dbReference type="EMBL" id="VIFX01000008">
    <property type="protein sequence ID" value="TQR87083.1"/>
    <property type="molecule type" value="Genomic_DNA"/>
</dbReference>
<evidence type="ECO:0000313" key="2">
    <source>
        <dbReference type="EMBL" id="TQR87083.1"/>
    </source>
</evidence>
<keyword evidence="1" id="KW-1133">Transmembrane helix</keyword>
<proteinExistence type="predicted"/>
<name>A0A544W4B7_9MYCO</name>
<reference evidence="2 3" key="1">
    <citation type="submission" date="2018-10" db="EMBL/GenBank/DDBJ databases">
        <title>Draft genome of Mycobacterium hodleri strain B.</title>
        <authorList>
            <person name="Amande T.J."/>
            <person name="Mcgenity T.J."/>
        </authorList>
    </citation>
    <scope>NUCLEOTIDE SEQUENCE [LARGE SCALE GENOMIC DNA]</scope>
    <source>
        <strain evidence="2 3">B</strain>
    </source>
</reference>
<gene>
    <name evidence="2" type="ORF">D8S82_08485</name>
</gene>
<organism evidence="2 3">
    <name type="scientific">Mycolicibacterium hodleri</name>
    <dbReference type="NCBI Taxonomy" id="49897"/>
    <lineage>
        <taxon>Bacteria</taxon>
        <taxon>Bacillati</taxon>
        <taxon>Actinomycetota</taxon>
        <taxon>Actinomycetes</taxon>
        <taxon>Mycobacteriales</taxon>
        <taxon>Mycobacteriaceae</taxon>
        <taxon>Mycolicibacterium</taxon>
    </lineage>
</organism>
<keyword evidence="1" id="KW-0472">Membrane</keyword>
<keyword evidence="3" id="KW-1185">Reference proteome</keyword>
<dbReference type="Proteomes" id="UP000315759">
    <property type="component" value="Unassembled WGS sequence"/>
</dbReference>
<accession>A0A544W4B7</accession>
<protein>
    <submittedName>
        <fullName evidence="2">Uncharacterized protein</fullName>
    </submittedName>
</protein>
<feature type="transmembrane region" description="Helical" evidence="1">
    <location>
        <begin position="12"/>
        <end position="32"/>
    </location>
</feature>
<sequence length="129" mass="13394">MQPPVPMSGVGAGGWVFTVASILAVLAAGVAMRTGRRLLRRSTPELVVLLNESAAFYGSWPEDRLASVPDAELAAEIARCRRVVELLEARQGAAAGASRGAVDGLQAWIALLGKRIDQPASLPSGAAFA</sequence>
<dbReference type="RefSeq" id="WP_142551655.1">
    <property type="nucleotide sequence ID" value="NZ_VIFX01000008.1"/>
</dbReference>
<evidence type="ECO:0000313" key="3">
    <source>
        <dbReference type="Proteomes" id="UP000315759"/>
    </source>
</evidence>
<comment type="caution">
    <text evidence="2">The sequence shown here is derived from an EMBL/GenBank/DDBJ whole genome shotgun (WGS) entry which is preliminary data.</text>
</comment>
<evidence type="ECO:0000256" key="1">
    <source>
        <dbReference type="SAM" id="Phobius"/>
    </source>
</evidence>
<keyword evidence="1" id="KW-0812">Transmembrane</keyword>
<dbReference type="AlphaFoldDB" id="A0A544W4B7"/>